<dbReference type="RefSeq" id="WP_116685986.1">
    <property type="nucleotide sequence ID" value="NZ_CAWNYD010000001.1"/>
</dbReference>
<dbReference type="PANTHER" id="PTHR43344">
    <property type="entry name" value="PHOSPHOSERINE PHOSPHATASE"/>
    <property type="match status" value="1"/>
</dbReference>
<evidence type="ECO:0000313" key="4">
    <source>
        <dbReference type="EMBL" id="PVZ72400.1"/>
    </source>
</evidence>
<dbReference type="AlphaFoldDB" id="A0A2V1H345"/>
<evidence type="ECO:0000256" key="3">
    <source>
        <dbReference type="ARBA" id="ARBA00022842"/>
    </source>
</evidence>
<comment type="caution">
    <text evidence="4">The sequence shown here is derived from an EMBL/GenBank/DDBJ whole genome shotgun (WGS) entry which is preliminary data.</text>
</comment>
<dbReference type="GO" id="GO:0046872">
    <property type="term" value="F:metal ion binding"/>
    <property type="evidence" value="ECO:0007669"/>
    <property type="project" value="UniProtKB-KW"/>
</dbReference>
<dbReference type="NCBIfam" id="TIGR01488">
    <property type="entry name" value="HAD-SF-IB"/>
    <property type="match status" value="1"/>
</dbReference>
<name>A0A2V1H345_9GAMM</name>
<dbReference type="NCBIfam" id="TIGR01490">
    <property type="entry name" value="HAD-SF-IB-hyp1"/>
    <property type="match status" value="1"/>
</dbReference>
<evidence type="ECO:0000256" key="2">
    <source>
        <dbReference type="ARBA" id="ARBA00022801"/>
    </source>
</evidence>
<dbReference type="InterPro" id="IPR036412">
    <property type="entry name" value="HAD-like_sf"/>
</dbReference>
<sequence>MSLAIFDLDNTLIKGDSDHSWGEFLVQKGIVDTQAFKQANDLFYQQYNDGQLDINEYLRFTLQPLTQFSMQQLAELQEEFMREVIEPIILPDAEALLQKHRDQGDYLLIISATNEFVVGPIAKRFKVDHAIACQVEIIDGRYTGKPIGIPSFQAGKITRLESWLEDHPQHSMQDAWFYSDSRNDLPLLEQVARPIAVDADETLTARAKQAGWPIISLR</sequence>
<evidence type="ECO:0000313" key="5">
    <source>
        <dbReference type="Proteomes" id="UP000244906"/>
    </source>
</evidence>
<evidence type="ECO:0000256" key="1">
    <source>
        <dbReference type="ARBA" id="ARBA00022723"/>
    </source>
</evidence>
<dbReference type="EMBL" id="QDDL01000001">
    <property type="protein sequence ID" value="PVZ72400.1"/>
    <property type="molecule type" value="Genomic_DNA"/>
</dbReference>
<keyword evidence="1" id="KW-0479">Metal-binding</keyword>
<dbReference type="SUPFAM" id="SSF56784">
    <property type="entry name" value="HAD-like"/>
    <property type="match status" value="1"/>
</dbReference>
<dbReference type="GO" id="GO:0016787">
    <property type="term" value="F:hydrolase activity"/>
    <property type="evidence" value="ECO:0007669"/>
    <property type="project" value="UniProtKB-KW"/>
</dbReference>
<gene>
    <name evidence="4" type="ORF">DC094_05180</name>
</gene>
<accession>A0A2V1H345</accession>
<dbReference type="InterPro" id="IPR023214">
    <property type="entry name" value="HAD_sf"/>
</dbReference>
<protein>
    <submittedName>
        <fullName evidence="4">HAD-IB family hydrolase</fullName>
    </submittedName>
</protein>
<dbReference type="Proteomes" id="UP000244906">
    <property type="component" value="Unassembled WGS sequence"/>
</dbReference>
<proteinExistence type="predicted"/>
<dbReference type="OrthoDB" id="9784466at2"/>
<dbReference type="InterPro" id="IPR006385">
    <property type="entry name" value="HAD_hydro_SerB1"/>
</dbReference>
<dbReference type="InterPro" id="IPR050582">
    <property type="entry name" value="HAD-like_SerB"/>
</dbReference>
<organism evidence="4 5">
    <name type="scientific">Pelagibaculum spongiae</name>
    <dbReference type="NCBI Taxonomy" id="2080658"/>
    <lineage>
        <taxon>Bacteria</taxon>
        <taxon>Pseudomonadati</taxon>
        <taxon>Pseudomonadota</taxon>
        <taxon>Gammaproteobacteria</taxon>
        <taxon>Oceanospirillales</taxon>
        <taxon>Pelagibaculum</taxon>
    </lineage>
</organism>
<dbReference type="CDD" id="cd02612">
    <property type="entry name" value="HAD_PGPPase"/>
    <property type="match status" value="1"/>
</dbReference>
<dbReference type="Gene3D" id="3.40.50.1000">
    <property type="entry name" value="HAD superfamily/HAD-like"/>
    <property type="match status" value="1"/>
</dbReference>
<dbReference type="PANTHER" id="PTHR43344:SF13">
    <property type="entry name" value="PHOSPHATASE RV3661-RELATED"/>
    <property type="match status" value="1"/>
</dbReference>
<keyword evidence="5" id="KW-1185">Reference proteome</keyword>
<dbReference type="Pfam" id="PF12710">
    <property type="entry name" value="HAD"/>
    <property type="match status" value="1"/>
</dbReference>
<reference evidence="4 5" key="1">
    <citation type="submission" date="2018-04" db="EMBL/GenBank/DDBJ databases">
        <title>Thalassorhabdus spongiae gen. nov., sp. nov., isolated from a marine sponge in South-West Iceland.</title>
        <authorList>
            <person name="Knobloch S."/>
            <person name="Daussin A."/>
            <person name="Johannsson R."/>
            <person name="Marteinsson V.T."/>
        </authorList>
    </citation>
    <scope>NUCLEOTIDE SEQUENCE [LARGE SCALE GENOMIC DNA]</scope>
    <source>
        <strain evidence="4 5">Hp12</strain>
    </source>
</reference>
<keyword evidence="3" id="KW-0460">Magnesium</keyword>
<keyword evidence="2 4" id="KW-0378">Hydrolase</keyword>
<dbReference type="Gene3D" id="1.20.1440.100">
    <property type="entry name" value="SG protein - dephosphorylation function"/>
    <property type="match status" value="1"/>
</dbReference>